<keyword evidence="1" id="KW-0472">Membrane</keyword>
<evidence type="ECO:0000256" key="2">
    <source>
        <dbReference type="SAM" id="SignalP"/>
    </source>
</evidence>
<evidence type="ECO:0008006" key="5">
    <source>
        <dbReference type="Google" id="ProtNLM"/>
    </source>
</evidence>
<evidence type="ECO:0000313" key="4">
    <source>
        <dbReference type="Proteomes" id="UP000076567"/>
    </source>
</evidence>
<accession>A0A165MXK8</accession>
<dbReference type="AlphaFoldDB" id="A0A165MXK8"/>
<comment type="caution">
    <text evidence="3">The sequence shown here is derived from an EMBL/GenBank/DDBJ whole genome shotgun (WGS) entry which is preliminary data.</text>
</comment>
<organism evidence="3 4">
    <name type="scientific">Fictibacillus phosphorivorans</name>
    <dbReference type="NCBI Taxonomy" id="1221500"/>
    <lineage>
        <taxon>Bacteria</taxon>
        <taxon>Bacillati</taxon>
        <taxon>Bacillota</taxon>
        <taxon>Bacilli</taxon>
        <taxon>Bacillales</taxon>
        <taxon>Fictibacillaceae</taxon>
        <taxon>Fictibacillus</taxon>
    </lineage>
</organism>
<proteinExistence type="predicted"/>
<feature type="transmembrane region" description="Helical" evidence="1">
    <location>
        <begin position="464"/>
        <end position="481"/>
    </location>
</feature>
<keyword evidence="2" id="KW-0732">Signal</keyword>
<gene>
    <name evidence="3" type="ORF">AWM68_11940</name>
</gene>
<keyword evidence="4" id="KW-1185">Reference proteome</keyword>
<evidence type="ECO:0000313" key="3">
    <source>
        <dbReference type="EMBL" id="KZE63820.1"/>
    </source>
</evidence>
<feature type="chain" id="PRO_5007862702" description="LPXTG cell wall anchor domain-containing protein" evidence="2">
    <location>
        <begin position="23"/>
        <end position="488"/>
    </location>
</feature>
<name>A0A165MXK8_9BACL</name>
<dbReference type="NCBIfam" id="TIGR01167">
    <property type="entry name" value="LPXTG_anchor"/>
    <property type="match status" value="1"/>
</dbReference>
<reference evidence="4" key="1">
    <citation type="submission" date="2016-01" db="EMBL/GenBank/DDBJ databases">
        <title>Draft genome of Chromobacterium sp. F49.</title>
        <authorList>
            <person name="Hong K.W."/>
        </authorList>
    </citation>
    <scope>NUCLEOTIDE SEQUENCE [LARGE SCALE GENOMIC DNA]</scope>
    <source>
        <strain evidence="4">P7IIIA</strain>
    </source>
</reference>
<keyword evidence="1" id="KW-0812">Transmembrane</keyword>
<sequence length="488" mass="53891">MKKVFFSFLVLCMMLVPMSVLAAGNESSTSETTLLNALEIDPTVTAFSDFTVSESMRKLSGSILLNGNVPDAQKKMRPVYKFKLINHTENTLSGLTVTIPYPPHTQLDTTYPPEVLITETNKNRNKEDIIANYDTTTGITLTLPDMESDEILTFDVKFFLLPTDEVEQPSADLTKVTMKSEAVMLESLKNHVKLKLMLKMNNMNSMILEDTVLKVKLPARDLISDVSVTGIEGATVSVKEDYAYIHLPKCMTGESNIILQFTMKKINGWENIQLPLMIGMNGVKDVSLTPITFLLKDVPEFDWKMVKVKGSYFAEMKKGKLFLDYLLQVENQNETSANSYKLRLLLPETVKIENLNISGIKGATIQKDKEGIVWIMVPTLETGTSKVNVRITGAYSGTSDSISTGIMTQGADGVTSTLSTEIKGKTSTDEETPVVISDVEKPINASGPPHQTLPKTGSPFGQSTWTMLGTLLLLLGIGLYFKAVRMEP</sequence>
<protein>
    <recommendedName>
        <fullName evidence="5">LPXTG cell wall anchor domain-containing protein</fullName>
    </recommendedName>
</protein>
<dbReference type="EMBL" id="LRFC01000038">
    <property type="protein sequence ID" value="KZE63820.1"/>
    <property type="molecule type" value="Genomic_DNA"/>
</dbReference>
<dbReference type="Proteomes" id="UP000076567">
    <property type="component" value="Unassembled WGS sequence"/>
</dbReference>
<keyword evidence="1" id="KW-1133">Transmembrane helix</keyword>
<feature type="signal peptide" evidence="2">
    <location>
        <begin position="1"/>
        <end position="22"/>
    </location>
</feature>
<evidence type="ECO:0000256" key="1">
    <source>
        <dbReference type="SAM" id="Phobius"/>
    </source>
</evidence>